<feature type="chain" id="PRO_5015731480" description="Excalibur calcium-binding domain-containing protein" evidence="2">
    <location>
        <begin position="18"/>
        <end position="241"/>
    </location>
</feature>
<dbReference type="EMBL" id="PZKG01000055">
    <property type="protein sequence ID" value="PTE21316.1"/>
    <property type="molecule type" value="Genomic_DNA"/>
</dbReference>
<dbReference type="OrthoDB" id="7951357at2"/>
<gene>
    <name evidence="3" type="ORF">C5F48_12825</name>
</gene>
<protein>
    <recommendedName>
        <fullName evidence="5">Excalibur calcium-binding domain-containing protein</fullName>
    </recommendedName>
</protein>
<comment type="caution">
    <text evidence="3">The sequence shown here is derived from an EMBL/GenBank/DDBJ whole genome shotgun (WGS) entry which is preliminary data.</text>
</comment>
<proteinExistence type="predicted"/>
<sequence>MRAPLAVLLASSLAACAPPAPQSGAELGSYGSYMQSREAQLSGQSGQTGAPLGAPPAPVFSTEAIGSAINNAEGGNFSSATATPYAAPLEANSGARPRGNAPMGIREEMGEMQPNHVGISDENDFAAVSARETIQSDAERIAQNRAQYQVIPPTPLPQRSGTEGPNIVQFALSTSHAPGTPMYKRSSLRLTNPGAACAGFASPDLAQEAFLASGGPTRDRKGLDPDGDGYACGWDPRPFRN</sequence>
<name>A0A2T4JTW0_9RHOB</name>
<dbReference type="Proteomes" id="UP000241010">
    <property type="component" value="Unassembled WGS sequence"/>
</dbReference>
<feature type="signal peptide" evidence="2">
    <location>
        <begin position="1"/>
        <end position="17"/>
    </location>
</feature>
<evidence type="ECO:0000256" key="2">
    <source>
        <dbReference type="SAM" id="SignalP"/>
    </source>
</evidence>
<feature type="region of interest" description="Disordered" evidence="1">
    <location>
        <begin position="212"/>
        <end position="241"/>
    </location>
</feature>
<evidence type="ECO:0008006" key="5">
    <source>
        <dbReference type="Google" id="ProtNLM"/>
    </source>
</evidence>
<organism evidence="3 4">
    <name type="scientific">Cereibacter changlensis JA139</name>
    <dbReference type="NCBI Taxonomy" id="1188249"/>
    <lineage>
        <taxon>Bacteria</taxon>
        <taxon>Pseudomonadati</taxon>
        <taxon>Pseudomonadota</taxon>
        <taxon>Alphaproteobacteria</taxon>
        <taxon>Rhodobacterales</taxon>
        <taxon>Paracoccaceae</taxon>
        <taxon>Cereibacter</taxon>
    </lineage>
</organism>
<keyword evidence="4" id="KW-1185">Reference proteome</keyword>
<reference evidence="3 4" key="1">
    <citation type="submission" date="2018-03" db="EMBL/GenBank/DDBJ databases">
        <title>Cereibacter changlensis.</title>
        <authorList>
            <person name="Meyer T.E."/>
            <person name="Miller S."/>
            <person name="Lodha T."/>
            <person name="Gandham S."/>
            <person name="Chintalapati S."/>
            <person name="Chintalapati V.R."/>
        </authorList>
    </citation>
    <scope>NUCLEOTIDE SEQUENCE [LARGE SCALE GENOMIC DNA]</scope>
    <source>
        <strain evidence="3 4">JA139</strain>
    </source>
</reference>
<accession>A0A2T4JTW0</accession>
<dbReference type="PROSITE" id="PS51257">
    <property type="entry name" value="PROKAR_LIPOPROTEIN"/>
    <property type="match status" value="1"/>
</dbReference>
<keyword evidence="2" id="KW-0732">Signal</keyword>
<dbReference type="RefSeq" id="WP_107664304.1">
    <property type="nucleotide sequence ID" value="NZ_PZKG01000055.1"/>
</dbReference>
<dbReference type="AlphaFoldDB" id="A0A2T4JTW0"/>
<evidence type="ECO:0000313" key="4">
    <source>
        <dbReference type="Proteomes" id="UP000241010"/>
    </source>
</evidence>
<evidence type="ECO:0000313" key="3">
    <source>
        <dbReference type="EMBL" id="PTE21316.1"/>
    </source>
</evidence>
<evidence type="ECO:0000256" key="1">
    <source>
        <dbReference type="SAM" id="MobiDB-lite"/>
    </source>
</evidence>